<gene>
    <name evidence="1" type="ORF">SPELUC_LOCUS11895</name>
</gene>
<proteinExistence type="predicted"/>
<organism evidence="1 2">
    <name type="scientific">Cetraspora pellucida</name>
    <dbReference type="NCBI Taxonomy" id="1433469"/>
    <lineage>
        <taxon>Eukaryota</taxon>
        <taxon>Fungi</taxon>
        <taxon>Fungi incertae sedis</taxon>
        <taxon>Mucoromycota</taxon>
        <taxon>Glomeromycotina</taxon>
        <taxon>Glomeromycetes</taxon>
        <taxon>Diversisporales</taxon>
        <taxon>Gigasporaceae</taxon>
        <taxon>Cetraspora</taxon>
    </lineage>
</organism>
<accession>A0ACA9PPQ5</accession>
<dbReference type="EMBL" id="CAJVPW010026419">
    <property type="protein sequence ID" value="CAG8712299.1"/>
    <property type="molecule type" value="Genomic_DNA"/>
</dbReference>
<name>A0ACA9PPQ5_9GLOM</name>
<keyword evidence="2" id="KW-1185">Reference proteome</keyword>
<evidence type="ECO:0000313" key="2">
    <source>
        <dbReference type="Proteomes" id="UP000789366"/>
    </source>
</evidence>
<protein>
    <submittedName>
        <fullName evidence="1">11290_t:CDS:1</fullName>
    </submittedName>
</protein>
<reference evidence="1" key="1">
    <citation type="submission" date="2021-06" db="EMBL/GenBank/DDBJ databases">
        <authorList>
            <person name="Kallberg Y."/>
            <person name="Tangrot J."/>
            <person name="Rosling A."/>
        </authorList>
    </citation>
    <scope>NUCLEOTIDE SEQUENCE</scope>
    <source>
        <strain evidence="1">28 12/20/2015</strain>
    </source>
</reference>
<feature type="non-terminal residue" evidence="1">
    <location>
        <position position="1"/>
    </location>
</feature>
<sequence length="105" mass="11639">TVAKDSTFYAFLHAPVLDNSQTTTTKRSTITQDTNSQGPNQEIPIIDDSGSIIIHDSNNAEDMNVCVVAIENFFHRIIEDIKSNSQLLGGIEYFKKGYEKAESLS</sequence>
<evidence type="ECO:0000313" key="1">
    <source>
        <dbReference type="EMBL" id="CAG8712299.1"/>
    </source>
</evidence>
<feature type="non-terminal residue" evidence="1">
    <location>
        <position position="105"/>
    </location>
</feature>
<dbReference type="Proteomes" id="UP000789366">
    <property type="component" value="Unassembled WGS sequence"/>
</dbReference>
<comment type="caution">
    <text evidence="1">The sequence shown here is derived from an EMBL/GenBank/DDBJ whole genome shotgun (WGS) entry which is preliminary data.</text>
</comment>